<evidence type="ECO:0000313" key="4">
    <source>
        <dbReference type="Proteomes" id="UP000827092"/>
    </source>
</evidence>
<comment type="caution">
    <text evidence="3">The sequence shown here is derived from an EMBL/GenBank/DDBJ whole genome shotgun (WGS) entry which is preliminary data.</text>
</comment>
<dbReference type="Proteomes" id="UP000827092">
    <property type="component" value="Unassembled WGS sequence"/>
</dbReference>
<gene>
    <name evidence="3" type="ORF">JTE90_011144</name>
</gene>
<evidence type="ECO:0000259" key="2">
    <source>
        <dbReference type="PROSITE" id="PS50126"/>
    </source>
</evidence>
<accession>A0AAV6TK62</accession>
<dbReference type="AlphaFoldDB" id="A0AAV6TK62"/>
<dbReference type="SUPFAM" id="SSF50249">
    <property type="entry name" value="Nucleic acid-binding proteins"/>
    <property type="match status" value="1"/>
</dbReference>
<dbReference type="EMBL" id="JAFNEN010003448">
    <property type="protein sequence ID" value="KAG8171871.1"/>
    <property type="molecule type" value="Genomic_DNA"/>
</dbReference>
<dbReference type="GO" id="GO:0003676">
    <property type="term" value="F:nucleic acid binding"/>
    <property type="evidence" value="ECO:0007669"/>
    <property type="project" value="InterPro"/>
</dbReference>
<organism evidence="3 4">
    <name type="scientific">Oedothorax gibbosus</name>
    <dbReference type="NCBI Taxonomy" id="931172"/>
    <lineage>
        <taxon>Eukaryota</taxon>
        <taxon>Metazoa</taxon>
        <taxon>Ecdysozoa</taxon>
        <taxon>Arthropoda</taxon>
        <taxon>Chelicerata</taxon>
        <taxon>Arachnida</taxon>
        <taxon>Araneae</taxon>
        <taxon>Araneomorphae</taxon>
        <taxon>Entelegynae</taxon>
        <taxon>Araneoidea</taxon>
        <taxon>Linyphiidae</taxon>
        <taxon>Erigoninae</taxon>
        <taxon>Oedothorax</taxon>
    </lineage>
</organism>
<evidence type="ECO:0000256" key="1">
    <source>
        <dbReference type="SAM" id="MobiDB-lite"/>
    </source>
</evidence>
<evidence type="ECO:0000313" key="3">
    <source>
        <dbReference type="EMBL" id="KAG8171871.1"/>
    </source>
</evidence>
<dbReference type="InterPro" id="IPR003029">
    <property type="entry name" value="S1_domain"/>
</dbReference>
<feature type="region of interest" description="Disordered" evidence="1">
    <location>
        <begin position="1"/>
        <end position="24"/>
    </location>
</feature>
<protein>
    <recommendedName>
        <fullName evidence="2">S1 motif domain-containing protein</fullName>
    </recommendedName>
</protein>
<dbReference type="InterPro" id="IPR012340">
    <property type="entry name" value="NA-bd_OB-fold"/>
</dbReference>
<keyword evidence="4" id="KW-1185">Reference proteome</keyword>
<reference evidence="3 4" key="1">
    <citation type="journal article" date="2022" name="Nat. Ecol. Evol.">
        <title>A masculinizing supergene underlies an exaggerated male reproductive morph in a spider.</title>
        <authorList>
            <person name="Hendrickx F."/>
            <person name="De Corte Z."/>
            <person name="Sonet G."/>
            <person name="Van Belleghem S.M."/>
            <person name="Kostlbacher S."/>
            <person name="Vangestel C."/>
        </authorList>
    </citation>
    <scope>NUCLEOTIDE SEQUENCE [LARGE SCALE GENOMIC DNA]</scope>
    <source>
        <strain evidence="3">W744_W776</strain>
    </source>
</reference>
<proteinExistence type="predicted"/>
<dbReference type="SMART" id="SM00316">
    <property type="entry name" value="S1"/>
    <property type="match status" value="1"/>
</dbReference>
<dbReference type="Gene3D" id="2.40.50.140">
    <property type="entry name" value="Nucleic acid-binding proteins"/>
    <property type="match status" value="1"/>
</dbReference>
<dbReference type="PROSITE" id="PS50126">
    <property type="entry name" value="S1"/>
    <property type="match status" value="1"/>
</dbReference>
<dbReference type="Pfam" id="PF00575">
    <property type="entry name" value="S1"/>
    <property type="match status" value="1"/>
</dbReference>
<name>A0AAV6TK62_9ARAC</name>
<sequence length="93" mass="10750">MVMKKHSKEGRYEKEKPPPLPMDPVVGDIYNGKVTNIMQFGCFVQLESLRKRWEGLVHISQLRREADVDPVSGTWSRKDRGSKLSVVVHWSEN</sequence>
<feature type="domain" description="S1 motif" evidence="2">
    <location>
        <begin position="27"/>
        <end position="93"/>
    </location>
</feature>